<evidence type="ECO:0000313" key="6">
    <source>
        <dbReference type="EMBL" id="QQD18318.1"/>
    </source>
</evidence>
<keyword evidence="2 4" id="KW-0732">Signal</keyword>
<dbReference type="SUPFAM" id="SSF56925">
    <property type="entry name" value="OMPA-like"/>
    <property type="match status" value="1"/>
</dbReference>
<evidence type="ECO:0000313" key="7">
    <source>
        <dbReference type="Proteomes" id="UP000596063"/>
    </source>
</evidence>
<dbReference type="Gene3D" id="2.40.160.20">
    <property type="match status" value="1"/>
</dbReference>
<keyword evidence="7" id="KW-1185">Reference proteome</keyword>
<comment type="subcellular location">
    <subcellularLocation>
        <location evidence="1">Membrane</location>
    </subcellularLocation>
</comment>
<name>A0A7T4UQ29_9GAMM</name>
<feature type="chain" id="PRO_5032655648" evidence="4">
    <location>
        <begin position="21"/>
        <end position="258"/>
    </location>
</feature>
<gene>
    <name evidence="6" type="ORF">I6N98_00115</name>
</gene>
<organism evidence="6 7">
    <name type="scientific">Spongiibacter nanhainus</name>
    <dbReference type="NCBI Taxonomy" id="2794344"/>
    <lineage>
        <taxon>Bacteria</taxon>
        <taxon>Pseudomonadati</taxon>
        <taxon>Pseudomonadota</taxon>
        <taxon>Gammaproteobacteria</taxon>
        <taxon>Cellvibrionales</taxon>
        <taxon>Spongiibacteraceae</taxon>
        <taxon>Spongiibacter</taxon>
    </lineage>
</organism>
<evidence type="ECO:0000256" key="4">
    <source>
        <dbReference type="SAM" id="SignalP"/>
    </source>
</evidence>
<dbReference type="GO" id="GO:0016020">
    <property type="term" value="C:membrane"/>
    <property type="evidence" value="ECO:0007669"/>
    <property type="project" value="UniProtKB-SubCell"/>
</dbReference>
<accession>A0A7T4UQ29</accession>
<dbReference type="KEGG" id="snan:I6N98_00115"/>
<dbReference type="PANTHER" id="PTHR34001:SF3">
    <property type="entry name" value="BLL7405 PROTEIN"/>
    <property type="match status" value="1"/>
</dbReference>
<dbReference type="EMBL" id="CP066167">
    <property type="protein sequence ID" value="QQD18318.1"/>
    <property type="molecule type" value="Genomic_DNA"/>
</dbReference>
<keyword evidence="3" id="KW-0472">Membrane</keyword>
<proteinExistence type="predicted"/>
<protein>
    <submittedName>
        <fullName evidence="6">Porin family protein</fullName>
    </submittedName>
</protein>
<evidence type="ECO:0000256" key="2">
    <source>
        <dbReference type="ARBA" id="ARBA00022729"/>
    </source>
</evidence>
<evidence type="ECO:0000256" key="3">
    <source>
        <dbReference type="ARBA" id="ARBA00023136"/>
    </source>
</evidence>
<feature type="domain" description="Outer membrane protein beta-barrel" evidence="5">
    <location>
        <begin position="7"/>
        <end position="211"/>
    </location>
</feature>
<dbReference type="Pfam" id="PF13505">
    <property type="entry name" value="OMP_b-brl"/>
    <property type="match status" value="1"/>
</dbReference>
<dbReference type="Proteomes" id="UP000596063">
    <property type="component" value="Chromosome"/>
</dbReference>
<dbReference type="RefSeq" id="WP_198569815.1">
    <property type="nucleotide sequence ID" value="NZ_CP066167.1"/>
</dbReference>
<evidence type="ECO:0000256" key="1">
    <source>
        <dbReference type="ARBA" id="ARBA00004370"/>
    </source>
</evidence>
<feature type="signal peptide" evidence="4">
    <location>
        <begin position="1"/>
        <end position="20"/>
    </location>
</feature>
<dbReference type="InterPro" id="IPR027385">
    <property type="entry name" value="Beta-barrel_OMP"/>
</dbReference>
<evidence type="ECO:0000259" key="5">
    <source>
        <dbReference type="Pfam" id="PF13505"/>
    </source>
</evidence>
<dbReference type="PANTHER" id="PTHR34001">
    <property type="entry name" value="BLL7405 PROTEIN"/>
    <property type="match status" value="1"/>
</dbReference>
<reference evidence="6 7" key="1">
    <citation type="submission" date="2020-12" db="EMBL/GenBank/DDBJ databases">
        <authorList>
            <person name="Shan Y."/>
        </authorList>
    </citation>
    <scope>NUCLEOTIDE SEQUENCE [LARGE SCALE GENOMIC DNA]</scope>
    <source>
        <strain evidence="7">csc3.9</strain>
    </source>
</reference>
<dbReference type="AlphaFoldDB" id="A0A7T4UQ29"/>
<sequence length="258" mass="27416">MNKALPILASLAMISVPASALEDWSGRYYGLSLGAGFNTGDDGKLKFKRADGSDNSDAIDNAFGNNFEGKFEAGAVLGGELGMRMQSNEWVYGGAVTLSMADIAQEQSAFSATPATYVERREVNALATLVGQIGYASELPILPYFTLGLAYGDVDYSWEGNSGAFRGSKGDDGDGLGYTAGIGVEFKVTSTMTAAFDYRYINVGDADFKTNFSGEQDLLGNNGAFNAFGNAASGGTNAQGTDDDFDFQIMRASLRYWF</sequence>
<dbReference type="InterPro" id="IPR011250">
    <property type="entry name" value="OMP/PagP_B-barrel"/>
</dbReference>
<dbReference type="InterPro" id="IPR051692">
    <property type="entry name" value="OMP-like"/>
</dbReference>